<dbReference type="AlphaFoldDB" id="A0A4Y7LGY3"/>
<sequence>VCLVGVKPMQQVVVECALCVCSLKGKCWPSIWRHKVCYCLYNDHHLGKPAENPNYSALGFILQKGKIKDIAVKPVDLF</sequence>
<dbReference type="Gramene" id="RZC84227">
    <property type="protein sequence ID" value="RZC84227"/>
    <property type="gene ID" value="C5167_047014"/>
</dbReference>
<name>A0A4Y7LGY3_PAPSO</name>
<evidence type="ECO:0000313" key="2">
    <source>
        <dbReference type="Proteomes" id="UP000316621"/>
    </source>
</evidence>
<proteinExistence type="predicted"/>
<dbReference type="EMBL" id="CM010725">
    <property type="protein sequence ID" value="RZC84227.1"/>
    <property type="molecule type" value="Genomic_DNA"/>
</dbReference>
<dbReference type="Proteomes" id="UP000316621">
    <property type="component" value="Chromosome 11"/>
</dbReference>
<feature type="non-terminal residue" evidence="1">
    <location>
        <position position="1"/>
    </location>
</feature>
<reference evidence="1 2" key="1">
    <citation type="journal article" date="2018" name="Science">
        <title>The opium poppy genome and morphinan production.</title>
        <authorList>
            <person name="Guo L."/>
            <person name="Winzer T."/>
            <person name="Yang X."/>
            <person name="Li Y."/>
            <person name="Ning Z."/>
            <person name="He Z."/>
            <person name="Teodor R."/>
            <person name="Lu Y."/>
            <person name="Bowser T.A."/>
            <person name="Graham I.A."/>
            <person name="Ye K."/>
        </authorList>
    </citation>
    <scope>NUCLEOTIDE SEQUENCE [LARGE SCALE GENOMIC DNA]</scope>
    <source>
        <strain evidence="2">cv. HN1</strain>
        <tissue evidence="1">Leaves</tissue>
    </source>
</reference>
<organism evidence="1 2">
    <name type="scientific">Papaver somniferum</name>
    <name type="common">Opium poppy</name>
    <dbReference type="NCBI Taxonomy" id="3469"/>
    <lineage>
        <taxon>Eukaryota</taxon>
        <taxon>Viridiplantae</taxon>
        <taxon>Streptophyta</taxon>
        <taxon>Embryophyta</taxon>
        <taxon>Tracheophyta</taxon>
        <taxon>Spermatophyta</taxon>
        <taxon>Magnoliopsida</taxon>
        <taxon>Ranunculales</taxon>
        <taxon>Papaveraceae</taxon>
        <taxon>Papaveroideae</taxon>
        <taxon>Papaver</taxon>
    </lineage>
</organism>
<evidence type="ECO:0000313" key="1">
    <source>
        <dbReference type="EMBL" id="RZC84227.1"/>
    </source>
</evidence>
<keyword evidence="2" id="KW-1185">Reference proteome</keyword>
<accession>A0A4Y7LGY3</accession>
<gene>
    <name evidence="1" type="ORF">C5167_047014</name>
</gene>
<protein>
    <submittedName>
        <fullName evidence="1">Uncharacterized protein</fullName>
    </submittedName>
</protein>